<dbReference type="SUPFAM" id="SSF53474">
    <property type="entry name" value="alpha/beta-Hydrolases"/>
    <property type="match status" value="1"/>
</dbReference>
<dbReference type="PANTHER" id="PTHR48081">
    <property type="entry name" value="AB HYDROLASE SUPERFAMILY PROTEIN C4A8.06C"/>
    <property type="match status" value="1"/>
</dbReference>
<gene>
    <name evidence="3" type="ORF">Q0590_02315</name>
</gene>
<protein>
    <submittedName>
        <fullName evidence="3">Alpha/beta hydrolase</fullName>
    </submittedName>
</protein>
<dbReference type="Gene3D" id="3.40.50.1820">
    <property type="entry name" value="alpha/beta hydrolase"/>
    <property type="match status" value="1"/>
</dbReference>
<evidence type="ECO:0000259" key="2">
    <source>
        <dbReference type="Pfam" id="PF20434"/>
    </source>
</evidence>
<dbReference type="InterPro" id="IPR029058">
    <property type="entry name" value="AB_hydrolase_fold"/>
</dbReference>
<sequence length="311" mass="33785">MKILFTFLGAFLLISSSLYSQLSKQWLDVNYAGDTLTGHRLDIYLPENGKAPYPIIVTIAGSAWFGNNTKKQAYQKMGIPMLKNGYAVVAINHRSSRQAIFPAQINDVKAAVRFIRANASNYQLDTTFIGITGDSSGGHLSAMMGTTRGIEGHTIGTKSLSLEGKVGSFTKHSSRIDAVVDWYGPSTFQVMDSCGSSFSHDAADSPESTLTGGPIQQNDDMCALANPITYIDQNDPPFLLLHGDADKIVPHCQSILLHNALQAKGVQSRLIIVPNAGHGEGMWLDQYTNEMVAFFNAQKAKKKKEAVKVKG</sequence>
<dbReference type="EMBL" id="JAUKPO010000001">
    <property type="protein sequence ID" value="MDO1445063.1"/>
    <property type="molecule type" value="Genomic_DNA"/>
</dbReference>
<reference evidence="3" key="1">
    <citation type="submission" date="2023-07" db="EMBL/GenBank/DDBJ databases">
        <title>The genome sequence of Rhodocytophaga aerolata KACC 12507.</title>
        <authorList>
            <person name="Zhang X."/>
        </authorList>
    </citation>
    <scope>NUCLEOTIDE SEQUENCE</scope>
    <source>
        <strain evidence="3">KACC 12507</strain>
    </source>
</reference>
<dbReference type="Proteomes" id="UP001168528">
    <property type="component" value="Unassembled WGS sequence"/>
</dbReference>
<organism evidence="3 4">
    <name type="scientific">Rhodocytophaga aerolata</name>
    <dbReference type="NCBI Taxonomy" id="455078"/>
    <lineage>
        <taxon>Bacteria</taxon>
        <taxon>Pseudomonadati</taxon>
        <taxon>Bacteroidota</taxon>
        <taxon>Cytophagia</taxon>
        <taxon>Cytophagales</taxon>
        <taxon>Rhodocytophagaceae</taxon>
        <taxon>Rhodocytophaga</taxon>
    </lineage>
</organism>
<comment type="caution">
    <text evidence="3">The sequence shown here is derived from an EMBL/GenBank/DDBJ whole genome shotgun (WGS) entry which is preliminary data.</text>
</comment>
<dbReference type="GO" id="GO:0016787">
    <property type="term" value="F:hydrolase activity"/>
    <property type="evidence" value="ECO:0007669"/>
    <property type="project" value="UniProtKB-KW"/>
</dbReference>
<evidence type="ECO:0000313" key="4">
    <source>
        <dbReference type="Proteomes" id="UP001168528"/>
    </source>
</evidence>
<evidence type="ECO:0000313" key="3">
    <source>
        <dbReference type="EMBL" id="MDO1445063.1"/>
    </source>
</evidence>
<dbReference type="Pfam" id="PF20434">
    <property type="entry name" value="BD-FAE"/>
    <property type="match status" value="1"/>
</dbReference>
<feature type="domain" description="BD-FAE-like" evidence="2">
    <location>
        <begin position="41"/>
        <end position="261"/>
    </location>
</feature>
<dbReference type="RefSeq" id="WP_302035859.1">
    <property type="nucleotide sequence ID" value="NZ_JAUKPO010000001.1"/>
</dbReference>
<dbReference type="InterPro" id="IPR049492">
    <property type="entry name" value="BD-FAE-like_dom"/>
</dbReference>
<name>A0ABT8R1D4_9BACT</name>
<keyword evidence="4" id="KW-1185">Reference proteome</keyword>
<evidence type="ECO:0000256" key="1">
    <source>
        <dbReference type="ARBA" id="ARBA00022801"/>
    </source>
</evidence>
<proteinExistence type="predicted"/>
<dbReference type="PANTHER" id="PTHR48081:SF13">
    <property type="entry name" value="ALPHA_BETA HYDROLASE"/>
    <property type="match status" value="1"/>
</dbReference>
<dbReference type="InterPro" id="IPR050300">
    <property type="entry name" value="GDXG_lipolytic_enzyme"/>
</dbReference>
<accession>A0ABT8R1D4</accession>
<keyword evidence="1 3" id="KW-0378">Hydrolase</keyword>